<evidence type="ECO:0000313" key="2">
    <source>
        <dbReference type="Proteomes" id="UP000823641"/>
    </source>
</evidence>
<dbReference type="EMBL" id="JADIMG010000103">
    <property type="protein sequence ID" value="MBO8460891.1"/>
    <property type="molecule type" value="Genomic_DNA"/>
</dbReference>
<comment type="caution">
    <text evidence="1">The sequence shown here is derived from an EMBL/GenBank/DDBJ whole genome shotgun (WGS) entry which is preliminary data.</text>
</comment>
<dbReference type="SUPFAM" id="SSF110296">
    <property type="entry name" value="Oligoxyloglucan reducing end-specific cellobiohydrolase"/>
    <property type="match status" value="1"/>
</dbReference>
<dbReference type="Proteomes" id="UP000823641">
    <property type="component" value="Unassembled WGS sequence"/>
</dbReference>
<gene>
    <name evidence="1" type="ORF">IAA73_11265</name>
</gene>
<reference evidence="1" key="1">
    <citation type="submission" date="2020-10" db="EMBL/GenBank/DDBJ databases">
        <authorList>
            <person name="Gilroy R."/>
        </authorList>
    </citation>
    <scope>NUCLEOTIDE SEQUENCE</scope>
    <source>
        <strain evidence="1">G3-3990</strain>
    </source>
</reference>
<organism evidence="1 2">
    <name type="scientific">Candidatus Gallipaludibacter merdavium</name>
    <dbReference type="NCBI Taxonomy" id="2840839"/>
    <lineage>
        <taxon>Bacteria</taxon>
        <taxon>Pseudomonadati</taxon>
        <taxon>Bacteroidota</taxon>
        <taxon>Bacteroidia</taxon>
        <taxon>Bacteroidales</taxon>
        <taxon>Candidatus Gallipaludibacter</taxon>
    </lineage>
</organism>
<dbReference type="InterPro" id="IPR015943">
    <property type="entry name" value="WD40/YVTN_repeat-like_dom_sf"/>
</dbReference>
<accession>A0A9D9N559</accession>
<dbReference type="Gene3D" id="2.130.10.10">
    <property type="entry name" value="YVTN repeat-like/Quinoprotein amine dehydrogenase"/>
    <property type="match status" value="1"/>
</dbReference>
<evidence type="ECO:0000313" key="1">
    <source>
        <dbReference type="EMBL" id="MBO8460891.1"/>
    </source>
</evidence>
<sequence>MPIMINRGDELIRISPKDSKKIEYSTNQGRSWIIRYNGSSNTGSFSDLMDSGKEILGTTDKGLFYSTNEGRSWILRKR</sequence>
<proteinExistence type="predicted"/>
<protein>
    <submittedName>
        <fullName evidence="1">Uncharacterized protein</fullName>
    </submittedName>
</protein>
<reference evidence="1" key="2">
    <citation type="journal article" date="2021" name="PeerJ">
        <title>Extensive microbial diversity within the chicken gut microbiome revealed by metagenomics and culture.</title>
        <authorList>
            <person name="Gilroy R."/>
            <person name="Ravi A."/>
            <person name="Getino M."/>
            <person name="Pursley I."/>
            <person name="Horton D.L."/>
            <person name="Alikhan N.F."/>
            <person name="Baker D."/>
            <person name="Gharbi K."/>
            <person name="Hall N."/>
            <person name="Watson M."/>
            <person name="Adriaenssens E.M."/>
            <person name="Foster-Nyarko E."/>
            <person name="Jarju S."/>
            <person name="Secka A."/>
            <person name="Antonio M."/>
            <person name="Oren A."/>
            <person name="Chaudhuri R.R."/>
            <person name="La Ragione R."/>
            <person name="Hildebrand F."/>
            <person name="Pallen M.J."/>
        </authorList>
    </citation>
    <scope>NUCLEOTIDE SEQUENCE</scope>
    <source>
        <strain evidence="1">G3-3990</strain>
    </source>
</reference>
<name>A0A9D9N559_9BACT</name>
<dbReference type="AlphaFoldDB" id="A0A9D9N559"/>